<reference evidence="1" key="1">
    <citation type="submission" date="2016-04" db="EMBL/GenBank/DDBJ databases">
        <authorList>
            <person name="Evans L.H."/>
            <person name="Alamgir A."/>
            <person name="Owens N."/>
            <person name="Weber N.D."/>
            <person name="Virtaneva K."/>
            <person name="Barbian K."/>
            <person name="Babar A."/>
            <person name="Rosenke K."/>
        </authorList>
    </citation>
    <scope>NUCLEOTIDE SEQUENCE</scope>
    <source>
        <strain evidence="1">86-2</strain>
    </source>
</reference>
<organism evidence="1">
    <name type="scientific">uncultured Dysgonomonas sp</name>
    <dbReference type="NCBI Taxonomy" id="206096"/>
    <lineage>
        <taxon>Bacteria</taxon>
        <taxon>Pseudomonadati</taxon>
        <taxon>Bacteroidota</taxon>
        <taxon>Bacteroidia</taxon>
        <taxon>Bacteroidales</taxon>
        <taxon>Dysgonomonadaceae</taxon>
        <taxon>Dysgonomonas</taxon>
        <taxon>environmental samples</taxon>
    </lineage>
</organism>
<protein>
    <submittedName>
        <fullName evidence="1">Uncharacterized protein</fullName>
    </submittedName>
</protein>
<accession>A0A212JWH4</accession>
<gene>
    <name evidence="1" type="ORF">KL86DYS2_12498</name>
</gene>
<dbReference type="AlphaFoldDB" id="A0A212JWH4"/>
<name>A0A212JWH4_9BACT</name>
<sequence>MDSKFGFPYESNKKKTAISHEITAQKNKKKKGLILYPKTAL</sequence>
<evidence type="ECO:0000313" key="1">
    <source>
        <dbReference type="EMBL" id="SBW03789.1"/>
    </source>
</evidence>
<proteinExistence type="predicted"/>
<dbReference type="EMBL" id="FLUL01000001">
    <property type="protein sequence ID" value="SBW03789.1"/>
    <property type="molecule type" value="Genomic_DNA"/>
</dbReference>